<dbReference type="Proteomes" id="UP000019335">
    <property type="component" value="Chromosome 11"/>
</dbReference>
<dbReference type="InterPro" id="IPR036412">
    <property type="entry name" value="HAD-like_sf"/>
</dbReference>
<keyword evidence="7" id="KW-0460">Magnesium</keyword>
<dbReference type="EMBL" id="AZIL01000936">
    <property type="protein sequence ID" value="EWM25388.1"/>
    <property type="molecule type" value="Genomic_DNA"/>
</dbReference>
<dbReference type="PANTHER" id="PTHR13045:SF0">
    <property type="entry name" value="7-METHYLGUANOSINE PHOSPHATE-SPECIFIC 5'-NUCLEOTIDASE"/>
    <property type="match status" value="1"/>
</dbReference>
<proteinExistence type="inferred from homology"/>
<keyword evidence="11" id="KW-1185">Reference proteome</keyword>
<evidence type="ECO:0000256" key="9">
    <source>
        <dbReference type="SAM" id="MobiDB-lite"/>
    </source>
</evidence>
<dbReference type="Gene3D" id="3.40.50.1000">
    <property type="entry name" value="HAD superfamily/HAD-like"/>
    <property type="match status" value="1"/>
</dbReference>
<dbReference type="InterPro" id="IPR023214">
    <property type="entry name" value="HAD_sf"/>
</dbReference>
<dbReference type="AlphaFoldDB" id="W7TPE8"/>
<evidence type="ECO:0000256" key="7">
    <source>
        <dbReference type="ARBA" id="ARBA00022842"/>
    </source>
</evidence>
<keyword evidence="8" id="KW-0546">Nucleotide metabolism</keyword>
<dbReference type="GO" id="GO:0000287">
    <property type="term" value="F:magnesium ion binding"/>
    <property type="evidence" value="ECO:0007669"/>
    <property type="project" value="InterPro"/>
</dbReference>
<evidence type="ECO:0000256" key="8">
    <source>
        <dbReference type="ARBA" id="ARBA00023080"/>
    </source>
</evidence>
<evidence type="ECO:0000313" key="10">
    <source>
        <dbReference type="EMBL" id="EWM25388.1"/>
    </source>
</evidence>
<keyword evidence="5" id="KW-0547">Nucleotide-binding</keyword>
<comment type="catalytic activity">
    <reaction evidence="1">
        <text>a ribonucleoside 5'-phosphate + H2O = a ribonucleoside + phosphate</text>
        <dbReference type="Rhea" id="RHEA:12484"/>
        <dbReference type="ChEBI" id="CHEBI:15377"/>
        <dbReference type="ChEBI" id="CHEBI:18254"/>
        <dbReference type="ChEBI" id="CHEBI:43474"/>
        <dbReference type="ChEBI" id="CHEBI:58043"/>
        <dbReference type="EC" id="3.1.3.5"/>
    </reaction>
</comment>
<dbReference type="SUPFAM" id="SSF56784">
    <property type="entry name" value="HAD-like"/>
    <property type="match status" value="2"/>
</dbReference>
<dbReference type="GO" id="GO:0005737">
    <property type="term" value="C:cytoplasm"/>
    <property type="evidence" value="ECO:0007669"/>
    <property type="project" value="InterPro"/>
</dbReference>
<gene>
    <name evidence="10" type="ORF">Naga_100005g82</name>
</gene>
<protein>
    <recommendedName>
        <fullName evidence="3">5'-nucleotidase</fullName>
        <ecNumber evidence="3">3.1.3.5</ecNumber>
    </recommendedName>
</protein>
<comment type="similarity">
    <text evidence="2">Belongs to the pyrimidine 5'-nucleotidase family.</text>
</comment>
<dbReference type="GO" id="GO:0009117">
    <property type="term" value="P:nucleotide metabolic process"/>
    <property type="evidence" value="ECO:0007669"/>
    <property type="project" value="UniProtKB-KW"/>
</dbReference>
<sequence length="372" mass="40800">MRLPRPFSFVAAIMNTCRNGMCENGNKISNAVSASSRVDMSPLPVDGGHVVIRDPASFLAKKAKIASDGPSKLQLLFDWDFTLTHFFLNGRRACSCHKAIEDCDLLSAAYHEKAQALQEYYYAKEVDPSLSVAEKVPLMEAWVRRAHDLLIHHGFRRSLLPLAVKHAHLAVREGCQEVIDLSARAAVPLLVFSAGIADVLEEVCRQQLPRPLPDTVHVVSNRMVFSPVAAASPADAGAARPSVGAPQRGGRGGLEEPSQAGAEDGVLVGFTEPVFHVFNKRAESVLNTSAYFHQIDYEKRKHAILVGDSLGDLHMSDGLELEEIIKVGLLNDRVEERLDEYSQKFDVVLLGDGDLTYIIGLLRELISDEGQK</sequence>
<dbReference type="InterPro" id="IPR006434">
    <property type="entry name" value="Pyrimidine_nucleotidase_eu"/>
</dbReference>
<dbReference type="Gene3D" id="1.10.150.340">
    <property type="entry name" value="Pyrimidine 5'-nucleotidase (UMPH-1), N-terminal domain"/>
    <property type="match status" value="1"/>
</dbReference>
<organism evidence="10 11">
    <name type="scientific">Nannochloropsis gaditana</name>
    <dbReference type="NCBI Taxonomy" id="72520"/>
    <lineage>
        <taxon>Eukaryota</taxon>
        <taxon>Sar</taxon>
        <taxon>Stramenopiles</taxon>
        <taxon>Ochrophyta</taxon>
        <taxon>Eustigmatophyceae</taxon>
        <taxon>Eustigmatales</taxon>
        <taxon>Monodopsidaceae</taxon>
        <taxon>Nannochloropsis</taxon>
    </lineage>
</organism>
<accession>W7TPE8</accession>
<feature type="region of interest" description="Disordered" evidence="9">
    <location>
        <begin position="235"/>
        <end position="259"/>
    </location>
</feature>
<evidence type="ECO:0000313" key="11">
    <source>
        <dbReference type="Proteomes" id="UP000019335"/>
    </source>
</evidence>
<evidence type="ECO:0000256" key="4">
    <source>
        <dbReference type="ARBA" id="ARBA00022723"/>
    </source>
</evidence>
<dbReference type="OrthoDB" id="10014216at2759"/>
<dbReference type="GO" id="GO:0000166">
    <property type="term" value="F:nucleotide binding"/>
    <property type="evidence" value="ECO:0007669"/>
    <property type="project" value="UniProtKB-KW"/>
</dbReference>
<name>W7TPE8_9STRA</name>
<dbReference type="FunFam" id="1.10.150.340:FF:000001">
    <property type="entry name" value="Cytosolic 5-nucleotidase 3-like"/>
    <property type="match status" value="1"/>
</dbReference>
<evidence type="ECO:0000256" key="1">
    <source>
        <dbReference type="ARBA" id="ARBA00000815"/>
    </source>
</evidence>
<dbReference type="Pfam" id="PF05822">
    <property type="entry name" value="UMPH-1"/>
    <property type="match status" value="2"/>
</dbReference>
<dbReference type="EC" id="3.1.3.5" evidence="3"/>
<dbReference type="GO" id="GO:0008253">
    <property type="term" value="F:5'-nucleotidase activity"/>
    <property type="evidence" value="ECO:0007669"/>
    <property type="project" value="UniProtKB-EC"/>
</dbReference>
<keyword evidence="4" id="KW-0479">Metal-binding</keyword>
<evidence type="ECO:0000256" key="5">
    <source>
        <dbReference type="ARBA" id="ARBA00022741"/>
    </source>
</evidence>
<evidence type="ECO:0000256" key="3">
    <source>
        <dbReference type="ARBA" id="ARBA00012643"/>
    </source>
</evidence>
<keyword evidence="6" id="KW-0378">Hydrolase</keyword>
<dbReference type="PANTHER" id="PTHR13045">
    <property type="entry name" value="5'-NUCLEOTIDASE"/>
    <property type="match status" value="1"/>
</dbReference>
<evidence type="ECO:0000256" key="2">
    <source>
        <dbReference type="ARBA" id="ARBA00008389"/>
    </source>
</evidence>
<comment type="caution">
    <text evidence="10">The sequence shown here is derived from an EMBL/GenBank/DDBJ whole genome shotgun (WGS) entry which is preliminary data.</text>
</comment>
<reference evidence="10 11" key="1">
    <citation type="journal article" date="2014" name="Mol. Plant">
        <title>Chromosome Scale Genome Assembly and Transcriptome Profiling of Nannochloropsis gaditana in Nitrogen Depletion.</title>
        <authorList>
            <person name="Corteggiani Carpinelli E."/>
            <person name="Telatin A."/>
            <person name="Vitulo N."/>
            <person name="Forcato C."/>
            <person name="D'Angelo M."/>
            <person name="Schiavon R."/>
            <person name="Vezzi A."/>
            <person name="Giacometti G.M."/>
            <person name="Morosinotto T."/>
            <person name="Valle G."/>
        </authorList>
    </citation>
    <scope>NUCLEOTIDE SEQUENCE [LARGE SCALE GENOMIC DNA]</scope>
    <source>
        <strain evidence="10 11">B-31</strain>
    </source>
</reference>
<evidence type="ECO:0000256" key="6">
    <source>
        <dbReference type="ARBA" id="ARBA00022801"/>
    </source>
</evidence>